<evidence type="ECO:0000256" key="1">
    <source>
        <dbReference type="ARBA" id="ARBA00010568"/>
    </source>
</evidence>
<gene>
    <name evidence="3" type="ORF">N7472_000836</name>
</gene>
<evidence type="ECO:0000256" key="2">
    <source>
        <dbReference type="SAM" id="MobiDB-lite"/>
    </source>
</evidence>
<feature type="compositionally biased region" description="Polar residues" evidence="2">
    <location>
        <begin position="64"/>
        <end position="76"/>
    </location>
</feature>
<dbReference type="Proteomes" id="UP001150879">
    <property type="component" value="Unassembled WGS sequence"/>
</dbReference>
<dbReference type="PANTHER" id="PTHR31977">
    <property type="entry name" value="UPF0696 PROTEIN C11ORF68"/>
    <property type="match status" value="1"/>
</dbReference>
<evidence type="ECO:0000313" key="4">
    <source>
        <dbReference type="Proteomes" id="UP001150879"/>
    </source>
</evidence>
<comment type="caution">
    <text evidence="3">The sequence shown here is derived from an EMBL/GenBank/DDBJ whole genome shotgun (WGS) entry which is preliminary data.</text>
</comment>
<dbReference type="EMBL" id="JAPQKP010000001">
    <property type="protein sequence ID" value="KAJ5210697.1"/>
    <property type="molecule type" value="Genomic_DNA"/>
</dbReference>
<dbReference type="Pfam" id="PF08939">
    <property type="entry name" value="Bles03"/>
    <property type="match status" value="1"/>
</dbReference>
<dbReference type="AlphaFoldDB" id="A0A9W9N090"/>
<dbReference type="Gene3D" id="3.30.760.10">
    <property type="entry name" value="RNA Cap, Translation Initiation Factor Eif4e"/>
    <property type="match status" value="1"/>
</dbReference>
<sequence length="323" mass="35915">MTATTAVDEVFSDDSSFYGKPQLIPTARKNPNQPIPGNDEQKSQLETQVSSYDPEPFWVETHQKQLPTIQQQSRASASRVKRAPSDVSMEDASPEPSKIKCNQRGKTEPISQFLSRLPPSTTESASVGPWIWMYNPHVPPRRSGDVPTLLKKGRELLQQYEDESAILREAHDRSGAKTTAALTRKLNPMRKELEKEILDLARETGVTDGKWMLFPSVDEVDEFWGVVVRAMEKGELGEAAKVATDDGSGSGQSRLICVYTADFGDVEDVKRVVSRLVDIGLVGKGSRSVYYKSDAFTHLEVTSKNEYGLKASMYSSREILEGK</sequence>
<reference evidence="3" key="1">
    <citation type="submission" date="2022-11" db="EMBL/GenBank/DDBJ databases">
        <authorList>
            <person name="Petersen C."/>
        </authorList>
    </citation>
    <scope>NUCLEOTIDE SEQUENCE</scope>
    <source>
        <strain evidence="3">IBT 16849</strain>
    </source>
</reference>
<dbReference type="OrthoDB" id="10067381at2759"/>
<accession>A0A9W9N090</accession>
<keyword evidence="4" id="KW-1185">Reference proteome</keyword>
<comment type="similarity">
    <text evidence="1">Belongs to the UPF0696 family.</text>
</comment>
<feature type="region of interest" description="Disordered" evidence="2">
    <location>
        <begin position="1"/>
        <end position="120"/>
    </location>
</feature>
<dbReference type="InterPro" id="IPR023398">
    <property type="entry name" value="TIF_eIF4e-like"/>
</dbReference>
<dbReference type="PANTHER" id="PTHR31977:SF1">
    <property type="entry name" value="UPF0696 PROTEIN C11ORF68"/>
    <property type="match status" value="1"/>
</dbReference>
<name>A0A9W9N090_9EURO</name>
<protein>
    <submittedName>
        <fullName evidence="3">Isopenicillin N synthase</fullName>
    </submittedName>
</protein>
<dbReference type="InterPro" id="IPR015034">
    <property type="entry name" value="Bles03"/>
</dbReference>
<proteinExistence type="inferred from homology"/>
<feature type="compositionally biased region" description="Polar residues" evidence="2">
    <location>
        <begin position="109"/>
        <end position="120"/>
    </location>
</feature>
<evidence type="ECO:0000313" key="3">
    <source>
        <dbReference type="EMBL" id="KAJ5210697.1"/>
    </source>
</evidence>
<reference evidence="3" key="2">
    <citation type="journal article" date="2023" name="IMA Fungus">
        <title>Comparative genomic study of the Penicillium genus elucidates a diverse pangenome and 15 lateral gene transfer events.</title>
        <authorList>
            <person name="Petersen C."/>
            <person name="Sorensen T."/>
            <person name="Nielsen M.R."/>
            <person name="Sondergaard T.E."/>
            <person name="Sorensen J.L."/>
            <person name="Fitzpatrick D.A."/>
            <person name="Frisvad J.C."/>
            <person name="Nielsen K.L."/>
        </authorList>
    </citation>
    <scope>NUCLEOTIDE SEQUENCE</scope>
    <source>
        <strain evidence="3">IBT 16849</strain>
    </source>
</reference>
<dbReference type="SUPFAM" id="SSF55418">
    <property type="entry name" value="eIF4e-like"/>
    <property type="match status" value="1"/>
</dbReference>
<organism evidence="3 4">
    <name type="scientific">Penicillium cf. griseofulvum</name>
    <dbReference type="NCBI Taxonomy" id="2972120"/>
    <lineage>
        <taxon>Eukaryota</taxon>
        <taxon>Fungi</taxon>
        <taxon>Dikarya</taxon>
        <taxon>Ascomycota</taxon>
        <taxon>Pezizomycotina</taxon>
        <taxon>Eurotiomycetes</taxon>
        <taxon>Eurotiomycetidae</taxon>
        <taxon>Eurotiales</taxon>
        <taxon>Aspergillaceae</taxon>
        <taxon>Penicillium</taxon>
    </lineage>
</organism>